<evidence type="ECO:0000259" key="1">
    <source>
        <dbReference type="PROSITE" id="PS50011"/>
    </source>
</evidence>
<dbReference type="PROSITE" id="PS00108">
    <property type="entry name" value="PROTEIN_KINASE_ST"/>
    <property type="match status" value="1"/>
</dbReference>
<name>A0A0C3J7G7_PISTI</name>
<feature type="domain" description="Protein kinase" evidence="1">
    <location>
        <begin position="26"/>
        <end position="314"/>
    </location>
</feature>
<reference evidence="3" key="2">
    <citation type="submission" date="2015-01" db="EMBL/GenBank/DDBJ databases">
        <title>Evolutionary Origins and Diversification of the Mycorrhizal Mutualists.</title>
        <authorList>
            <consortium name="DOE Joint Genome Institute"/>
            <consortium name="Mycorrhizal Genomics Consortium"/>
            <person name="Kohler A."/>
            <person name="Kuo A."/>
            <person name="Nagy L.G."/>
            <person name="Floudas D."/>
            <person name="Copeland A."/>
            <person name="Barry K.W."/>
            <person name="Cichocki N."/>
            <person name="Veneault-Fourrey C."/>
            <person name="LaButti K."/>
            <person name="Lindquist E.A."/>
            <person name="Lipzen A."/>
            <person name="Lundell T."/>
            <person name="Morin E."/>
            <person name="Murat C."/>
            <person name="Riley R."/>
            <person name="Ohm R."/>
            <person name="Sun H."/>
            <person name="Tunlid A."/>
            <person name="Henrissat B."/>
            <person name="Grigoriev I.V."/>
            <person name="Hibbett D.S."/>
            <person name="Martin F."/>
        </authorList>
    </citation>
    <scope>NUCLEOTIDE SEQUENCE [LARGE SCALE GENOMIC DNA]</scope>
    <source>
        <strain evidence="3">Marx 270</strain>
    </source>
</reference>
<dbReference type="Gene3D" id="1.10.510.10">
    <property type="entry name" value="Transferase(Phosphotransferase) domain 1"/>
    <property type="match status" value="1"/>
</dbReference>
<dbReference type="InParanoid" id="A0A0C3J7G7"/>
<dbReference type="InterPro" id="IPR001245">
    <property type="entry name" value="Ser-Thr/Tyr_kinase_cat_dom"/>
</dbReference>
<dbReference type="PROSITE" id="PS50011">
    <property type="entry name" value="PROTEIN_KINASE_DOM"/>
    <property type="match status" value="1"/>
</dbReference>
<dbReference type="GO" id="GO:0005524">
    <property type="term" value="F:ATP binding"/>
    <property type="evidence" value="ECO:0007669"/>
    <property type="project" value="InterPro"/>
</dbReference>
<dbReference type="HOGENOM" id="CLU_000288_7_18_1"/>
<dbReference type="PANTHER" id="PTHR44329">
    <property type="entry name" value="SERINE/THREONINE-PROTEIN KINASE TNNI3K-RELATED"/>
    <property type="match status" value="1"/>
</dbReference>
<dbReference type="Pfam" id="PF07714">
    <property type="entry name" value="PK_Tyr_Ser-Thr"/>
    <property type="match status" value="1"/>
</dbReference>
<protein>
    <recommendedName>
        <fullName evidence="1">Protein kinase domain-containing protein</fullName>
    </recommendedName>
</protein>
<sequence length="317" mass="35276">MEASDFLHKLAEQASKYAISLDGQISRDQSPRVRGGNALVYCGTISLEGRTTTVAIKTVVGATQADMKVMKRVLREAHVWSKLNHPNVLSLLGITTEFDLTISLVTTWMENGSARTFVQERYNDPRPLIGDIAAGLHYLHNHPKGPIIHGDLKGDNVLIAQDGRALLTDFGLSIHLNSSFTMTTHLPCGGSLHWMAPELIDTTGTGDMRATVESDAWSFGMTTLELFTGKAPYHEQKSITAILFRILEGQPTRPSDEDTNFRMTDEWWALCSRCWNKKPSRRISMSDSINLIGQLLASTCVVFFIQAKLQHLFVFLD</sequence>
<gene>
    <name evidence="2" type="ORF">M404DRAFT_530673</name>
</gene>
<dbReference type="InterPro" id="IPR011009">
    <property type="entry name" value="Kinase-like_dom_sf"/>
</dbReference>
<dbReference type="InterPro" id="IPR000719">
    <property type="entry name" value="Prot_kinase_dom"/>
</dbReference>
<dbReference type="Proteomes" id="UP000054217">
    <property type="component" value="Unassembled WGS sequence"/>
</dbReference>
<dbReference type="STRING" id="870435.A0A0C3J7G7"/>
<keyword evidence="3" id="KW-1185">Reference proteome</keyword>
<organism evidence="2 3">
    <name type="scientific">Pisolithus tinctorius Marx 270</name>
    <dbReference type="NCBI Taxonomy" id="870435"/>
    <lineage>
        <taxon>Eukaryota</taxon>
        <taxon>Fungi</taxon>
        <taxon>Dikarya</taxon>
        <taxon>Basidiomycota</taxon>
        <taxon>Agaricomycotina</taxon>
        <taxon>Agaricomycetes</taxon>
        <taxon>Agaricomycetidae</taxon>
        <taxon>Boletales</taxon>
        <taxon>Sclerodermatineae</taxon>
        <taxon>Pisolithaceae</taxon>
        <taxon>Pisolithus</taxon>
    </lineage>
</organism>
<dbReference type="AlphaFoldDB" id="A0A0C3J7G7"/>
<dbReference type="InterPro" id="IPR008271">
    <property type="entry name" value="Ser/Thr_kinase_AS"/>
</dbReference>
<accession>A0A0C3J7G7</accession>
<dbReference type="InterPro" id="IPR051681">
    <property type="entry name" value="Ser/Thr_Kinases-Pseudokinases"/>
</dbReference>
<dbReference type="SMART" id="SM00220">
    <property type="entry name" value="S_TKc"/>
    <property type="match status" value="1"/>
</dbReference>
<reference evidence="2 3" key="1">
    <citation type="submission" date="2014-04" db="EMBL/GenBank/DDBJ databases">
        <authorList>
            <consortium name="DOE Joint Genome Institute"/>
            <person name="Kuo A."/>
            <person name="Kohler A."/>
            <person name="Costa M.D."/>
            <person name="Nagy L.G."/>
            <person name="Floudas D."/>
            <person name="Copeland A."/>
            <person name="Barry K.W."/>
            <person name="Cichocki N."/>
            <person name="Veneault-Fourrey C."/>
            <person name="LaButti K."/>
            <person name="Lindquist E.A."/>
            <person name="Lipzen A."/>
            <person name="Lundell T."/>
            <person name="Morin E."/>
            <person name="Murat C."/>
            <person name="Sun H."/>
            <person name="Tunlid A."/>
            <person name="Henrissat B."/>
            <person name="Grigoriev I.V."/>
            <person name="Hibbett D.S."/>
            <person name="Martin F."/>
            <person name="Nordberg H.P."/>
            <person name="Cantor M.N."/>
            <person name="Hua S.X."/>
        </authorList>
    </citation>
    <scope>NUCLEOTIDE SEQUENCE [LARGE SCALE GENOMIC DNA]</scope>
    <source>
        <strain evidence="2 3">Marx 270</strain>
    </source>
</reference>
<proteinExistence type="predicted"/>
<dbReference type="GO" id="GO:0004674">
    <property type="term" value="F:protein serine/threonine kinase activity"/>
    <property type="evidence" value="ECO:0007669"/>
    <property type="project" value="TreeGrafter"/>
</dbReference>
<evidence type="ECO:0000313" key="2">
    <source>
        <dbReference type="EMBL" id="KIO04988.1"/>
    </source>
</evidence>
<dbReference type="SUPFAM" id="SSF56112">
    <property type="entry name" value="Protein kinase-like (PK-like)"/>
    <property type="match status" value="1"/>
</dbReference>
<dbReference type="EMBL" id="KN831968">
    <property type="protein sequence ID" value="KIO04988.1"/>
    <property type="molecule type" value="Genomic_DNA"/>
</dbReference>
<evidence type="ECO:0000313" key="3">
    <source>
        <dbReference type="Proteomes" id="UP000054217"/>
    </source>
</evidence>
<dbReference type="OrthoDB" id="4062651at2759"/>